<feature type="transmembrane region" description="Helical" evidence="5">
    <location>
        <begin position="224"/>
        <end position="239"/>
    </location>
</feature>
<protein>
    <submittedName>
        <fullName evidence="7">O-antigen ligase family protein</fullName>
    </submittedName>
</protein>
<gene>
    <name evidence="7" type="ORF">HW561_21230</name>
</gene>
<dbReference type="EMBL" id="JABXWT010000022">
    <property type="protein sequence ID" value="NVO58312.1"/>
    <property type="molecule type" value="Genomic_DNA"/>
</dbReference>
<evidence type="ECO:0000256" key="1">
    <source>
        <dbReference type="ARBA" id="ARBA00004141"/>
    </source>
</evidence>
<feature type="transmembrane region" description="Helical" evidence="5">
    <location>
        <begin position="367"/>
        <end position="388"/>
    </location>
</feature>
<evidence type="ECO:0000259" key="6">
    <source>
        <dbReference type="Pfam" id="PF04932"/>
    </source>
</evidence>
<dbReference type="PANTHER" id="PTHR37422:SF13">
    <property type="entry name" value="LIPOPOLYSACCHARIDE BIOSYNTHESIS PROTEIN PA4999-RELATED"/>
    <property type="match status" value="1"/>
</dbReference>
<evidence type="ECO:0000256" key="3">
    <source>
        <dbReference type="ARBA" id="ARBA00022989"/>
    </source>
</evidence>
<feature type="transmembrane region" description="Helical" evidence="5">
    <location>
        <begin position="178"/>
        <end position="195"/>
    </location>
</feature>
<evidence type="ECO:0000256" key="4">
    <source>
        <dbReference type="ARBA" id="ARBA00023136"/>
    </source>
</evidence>
<evidence type="ECO:0000256" key="2">
    <source>
        <dbReference type="ARBA" id="ARBA00022692"/>
    </source>
</evidence>
<comment type="caution">
    <text evidence="7">The sequence shown here is derived from an EMBL/GenBank/DDBJ whole genome shotgun (WGS) entry which is preliminary data.</text>
</comment>
<feature type="transmembrane region" description="Helical" evidence="5">
    <location>
        <begin position="73"/>
        <end position="94"/>
    </location>
</feature>
<evidence type="ECO:0000313" key="7">
    <source>
        <dbReference type="EMBL" id="NVO58312.1"/>
    </source>
</evidence>
<dbReference type="Proteomes" id="UP000630805">
    <property type="component" value="Unassembled WGS sequence"/>
</dbReference>
<organism evidence="7 8">
    <name type="scientific">Ruegeria haliotis</name>
    <dbReference type="NCBI Taxonomy" id="2747601"/>
    <lineage>
        <taxon>Bacteria</taxon>
        <taxon>Pseudomonadati</taxon>
        <taxon>Pseudomonadota</taxon>
        <taxon>Alphaproteobacteria</taxon>
        <taxon>Rhodobacterales</taxon>
        <taxon>Roseobacteraceae</taxon>
        <taxon>Ruegeria</taxon>
    </lineage>
</organism>
<feature type="transmembrane region" description="Helical" evidence="5">
    <location>
        <begin position="42"/>
        <end position="61"/>
    </location>
</feature>
<feature type="transmembrane region" description="Helical" evidence="5">
    <location>
        <begin position="202"/>
        <end position="218"/>
    </location>
</feature>
<feature type="transmembrane region" description="Helical" evidence="5">
    <location>
        <begin position="20"/>
        <end position="36"/>
    </location>
</feature>
<feature type="transmembrane region" description="Helical" evidence="5">
    <location>
        <begin position="132"/>
        <end position="150"/>
    </location>
</feature>
<sequence>MSDKMEGVGTITRPRSSLENAEMFCLLLGILLSTFSSVRHPIASFTASDFFITFSLLFRCIRCIPKYPLQSATSLWWVGIAMVLGGLLVGSVANGDPGEAFIVLVQYFFSFVLLPLAILGRPYEEAVALAKIGVLSIVINCLVGMGAYSVGHSGGDARQFALVTGNGRVAGLTDNPNGLAGIIDLWFPVIWYLGLTKAFRPLVFASFFGITFITLIFTSSNSSLVGAFICGVIYLFLLGKFRVFFIWSTIFVVILWIGLTFADQILPEAFVERVLNPIQQGDIENAGTFDDRADLMVEAWYFLPDYFAIGMGAGGYRELSAHDLPVHNLYLLLANEGGLIALMGLLLIFLAAVTSAVLAGPETPNRVAGRTTVITITLTFAALAMNFTHVYQRAYLVPWIVSIGLLSHYSRIRLPLKKVST</sequence>
<comment type="subcellular location">
    <subcellularLocation>
        <location evidence="1">Membrane</location>
        <topology evidence="1">Multi-pass membrane protein</topology>
    </subcellularLocation>
</comment>
<name>A0ABX2PXP5_9RHOB</name>
<keyword evidence="2 5" id="KW-0812">Transmembrane</keyword>
<dbReference type="GO" id="GO:0016874">
    <property type="term" value="F:ligase activity"/>
    <property type="evidence" value="ECO:0007669"/>
    <property type="project" value="UniProtKB-KW"/>
</dbReference>
<feature type="domain" description="O-antigen ligase-related" evidence="6">
    <location>
        <begin position="208"/>
        <end position="345"/>
    </location>
</feature>
<feature type="transmembrane region" description="Helical" evidence="5">
    <location>
        <begin position="244"/>
        <end position="262"/>
    </location>
</feature>
<feature type="transmembrane region" description="Helical" evidence="5">
    <location>
        <begin position="394"/>
        <end position="412"/>
    </location>
</feature>
<accession>A0ABX2PXP5</accession>
<keyword evidence="7" id="KW-0436">Ligase</keyword>
<dbReference type="InterPro" id="IPR051533">
    <property type="entry name" value="WaaL-like"/>
</dbReference>
<dbReference type="PANTHER" id="PTHR37422">
    <property type="entry name" value="TEICHURONIC ACID BIOSYNTHESIS PROTEIN TUAE"/>
    <property type="match status" value="1"/>
</dbReference>
<evidence type="ECO:0000256" key="5">
    <source>
        <dbReference type="SAM" id="Phobius"/>
    </source>
</evidence>
<feature type="transmembrane region" description="Helical" evidence="5">
    <location>
        <begin position="100"/>
        <end position="120"/>
    </location>
</feature>
<evidence type="ECO:0000313" key="8">
    <source>
        <dbReference type="Proteomes" id="UP000630805"/>
    </source>
</evidence>
<dbReference type="Pfam" id="PF04932">
    <property type="entry name" value="Wzy_C"/>
    <property type="match status" value="1"/>
</dbReference>
<keyword evidence="8" id="KW-1185">Reference proteome</keyword>
<keyword evidence="3 5" id="KW-1133">Transmembrane helix</keyword>
<reference evidence="7 8" key="1">
    <citation type="submission" date="2020-06" db="EMBL/GenBank/DDBJ databases">
        <authorList>
            <person name="Cao W.R."/>
        </authorList>
    </citation>
    <scope>NUCLEOTIDE SEQUENCE [LARGE SCALE GENOMIC DNA]</scope>
    <source>
        <strain evidence="7 8">B1Z28</strain>
    </source>
</reference>
<feature type="transmembrane region" description="Helical" evidence="5">
    <location>
        <begin position="339"/>
        <end position="360"/>
    </location>
</feature>
<proteinExistence type="predicted"/>
<keyword evidence="4 5" id="KW-0472">Membrane</keyword>
<dbReference type="RefSeq" id="WP_176867354.1">
    <property type="nucleotide sequence ID" value="NZ_JABXWT010000022.1"/>
</dbReference>
<dbReference type="InterPro" id="IPR007016">
    <property type="entry name" value="O-antigen_ligase-rel_domated"/>
</dbReference>